<name>A0A942UQ88_9FIRM</name>
<comment type="caution">
    <text evidence="5">The sequence shown here is derived from an EMBL/GenBank/DDBJ whole genome shotgun (WGS) entry which is preliminary data.</text>
</comment>
<keyword evidence="2" id="KW-0813">Transport</keyword>
<evidence type="ECO:0000259" key="4">
    <source>
        <dbReference type="Pfam" id="PF00496"/>
    </source>
</evidence>
<evidence type="ECO:0000313" key="5">
    <source>
        <dbReference type="EMBL" id="MBS4537198.1"/>
    </source>
</evidence>
<dbReference type="Proteomes" id="UP000724672">
    <property type="component" value="Unassembled WGS sequence"/>
</dbReference>
<dbReference type="Gene3D" id="3.10.105.10">
    <property type="entry name" value="Dipeptide-binding Protein, Domain 3"/>
    <property type="match status" value="1"/>
</dbReference>
<evidence type="ECO:0000313" key="6">
    <source>
        <dbReference type="Proteomes" id="UP000724672"/>
    </source>
</evidence>
<dbReference type="CDD" id="cd08513">
    <property type="entry name" value="PBP2_thermophilic_Hb8_like"/>
    <property type="match status" value="1"/>
</dbReference>
<dbReference type="PANTHER" id="PTHR30290">
    <property type="entry name" value="PERIPLASMIC BINDING COMPONENT OF ABC TRANSPORTER"/>
    <property type="match status" value="1"/>
</dbReference>
<dbReference type="PANTHER" id="PTHR30290:SF9">
    <property type="entry name" value="OLIGOPEPTIDE-BINDING PROTEIN APPA"/>
    <property type="match status" value="1"/>
</dbReference>
<dbReference type="SUPFAM" id="SSF53850">
    <property type="entry name" value="Periplasmic binding protein-like II"/>
    <property type="match status" value="1"/>
</dbReference>
<dbReference type="RefSeq" id="WP_203365127.1">
    <property type="nucleotide sequence ID" value="NZ_WSFT01000013.1"/>
</dbReference>
<dbReference type="EMBL" id="WSFT01000013">
    <property type="protein sequence ID" value="MBS4537198.1"/>
    <property type="molecule type" value="Genomic_DNA"/>
</dbReference>
<gene>
    <name evidence="5" type="ORF">GOQ27_01920</name>
</gene>
<evidence type="ECO:0000256" key="2">
    <source>
        <dbReference type="ARBA" id="ARBA00022448"/>
    </source>
</evidence>
<proteinExistence type="inferred from homology"/>
<dbReference type="Pfam" id="PF00496">
    <property type="entry name" value="SBP_bac_5"/>
    <property type="match status" value="1"/>
</dbReference>
<comment type="similarity">
    <text evidence="1">Belongs to the bacterial solute-binding protein 5 family.</text>
</comment>
<evidence type="ECO:0000256" key="1">
    <source>
        <dbReference type="ARBA" id="ARBA00005695"/>
    </source>
</evidence>
<dbReference type="Gene3D" id="3.40.190.10">
    <property type="entry name" value="Periplasmic binding protein-like II"/>
    <property type="match status" value="1"/>
</dbReference>
<accession>A0A942UQ88</accession>
<protein>
    <submittedName>
        <fullName evidence="5">Peptide ABC transporter substrate-binding protein</fullName>
    </submittedName>
</protein>
<evidence type="ECO:0000256" key="3">
    <source>
        <dbReference type="ARBA" id="ARBA00022729"/>
    </source>
</evidence>
<dbReference type="GO" id="GO:1904680">
    <property type="term" value="F:peptide transmembrane transporter activity"/>
    <property type="evidence" value="ECO:0007669"/>
    <property type="project" value="TreeGrafter"/>
</dbReference>
<dbReference type="InterPro" id="IPR039424">
    <property type="entry name" value="SBP_5"/>
</dbReference>
<keyword evidence="6" id="KW-1185">Reference proteome</keyword>
<dbReference type="AlphaFoldDB" id="A0A942UQ88"/>
<dbReference type="PROSITE" id="PS51257">
    <property type="entry name" value="PROKAR_LIPOPROTEIN"/>
    <property type="match status" value="1"/>
</dbReference>
<keyword evidence="3" id="KW-0732">Signal</keyword>
<reference evidence="5" key="1">
    <citation type="submission" date="2019-12" db="EMBL/GenBank/DDBJ databases">
        <title>Clostridiaceae gen. nov. sp. nov., isolated from sediment in Xinjiang, China.</title>
        <authorList>
            <person name="Zhang R."/>
        </authorList>
    </citation>
    <scope>NUCLEOTIDE SEQUENCE</scope>
    <source>
        <strain evidence="5">D2Q-11</strain>
    </source>
</reference>
<organism evidence="5 6">
    <name type="scientific">Anaeromonas frigoriresistens</name>
    <dbReference type="NCBI Taxonomy" id="2683708"/>
    <lineage>
        <taxon>Bacteria</taxon>
        <taxon>Bacillati</taxon>
        <taxon>Bacillota</taxon>
        <taxon>Tissierellia</taxon>
        <taxon>Tissierellales</taxon>
        <taxon>Thermohalobacteraceae</taxon>
        <taxon>Anaeromonas</taxon>
    </lineage>
</organism>
<feature type="domain" description="Solute-binding protein family 5" evidence="4">
    <location>
        <begin position="90"/>
        <end position="480"/>
    </location>
</feature>
<dbReference type="InterPro" id="IPR030678">
    <property type="entry name" value="Peptide/Ni-bd"/>
</dbReference>
<sequence length="589" mass="68173">MRGLRIKALIILLIMSIATIGCVDSNLSGDNNGKTNEEEKNYEPEYGGEIAIPISPIDTINPLLNKNESLYNFYNLVYEGLFTFNESHDVENVLVDSYKIENEGRTINIKLKDNVKWHDGENLTASDVKFTIDVLKYAARNSLYRDILNQYYNSIRPENIEHILSLKIVDEKNITIDFDRSYSNALESLTFPILPEHQFTNDAGESSYKEILDQKDDYTPIGTGPYKFVKYEKQKFIELESNDNWWREKPYIDTVIGKILEEDVELTSFNARNVDLARVSGRDWEKYADNKNTKIYEYVTNNYEFLGFNFRNKIFQEKEGKTLRKAIAYGINTKNIIEKNYMGHATESDLPLLHESWLRNEDETKYQYNPDKSKDLLKKAGFVDSDKDGILETPSGEKLEFNLLTNSYNSLRTDTADMIIEDLKKIGISVIPDYSNKDEDKASNEQIESDWETVISKTRSGKFDMVLIGWGLSEIPDLSFAFHSQKINDGTNFIAYNNPKMDELLVSAFNAEDREAKKEKYSEIQNILLEDLPYVGLLFRNDALLIDNRVKGDINPREYDLYTDVYKWFIPKELQNDPSNENDGTEEQE</sequence>
<dbReference type="PIRSF" id="PIRSF002741">
    <property type="entry name" value="MppA"/>
    <property type="match status" value="1"/>
</dbReference>
<dbReference type="GO" id="GO:0043190">
    <property type="term" value="C:ATP-binding cassette (ABC) transporter complex"/>
    <property type="evidence" value="ECO:0007669"/>
    <property type="project" value="InterPro"/>
</dbReference>
<dbReference type="InterPro" id="IPR000914">
    <property type="entry name" value="SBP_5_dom"/>
</dbReference>
<dbReference type="Gene3D" id="3.90.76.10">
    <property type="entry name" value="Dipeptide-binding Protein, Domain 1"/>
    <property type="match status" value="1"/>
</dbReference>
<dbReference type="GO" id="GO:0042597">
    <property type="term" value="C:periplasmic space"/>
    <property type="evidence" value="ECO:0007669"/>
    <property type="project" value="UniProtKB-ARBA"/>
</dbReference>
<dbReference type="GO" id="GO:0015833">
    <property type="term" value="P:peptide transport"/>
    <property type="evidence" value="ECO:0007669"/>
    <property type="project" value="TreeGrafter"/>
</dbReference>